<keyword evidence="2" id="KW-0732">Signal</keyword>
<feature type="domain" description="FAS1" evidence="3">
    <location>
        <begin position="30"/>
        <end position="154"/>
    </location>
</feature>
<proteinExistence type="predicted"/>
<feature type="signal peptide" evidence="2">
    <location>
        <begin position="1"/>
        <end position="19"/>
    </location>
</feature>
<feature type="transmembrane region" description="Helical" evidence="1">
    <location>
        <begin position="754"/>
        <end position="774"/>
    </location>
</feature>
<evidence type="ECO:0000313" key="4">
    <source>
        <dbReference type="EMBL" id="CDF88375.1"/>
    </source>
</evidence>
<evidence type="ECO:0000259" key="3">
    <source>
        <dbReference type="PROSITE" id="PS50213"/>
    </source>
</evidence>
<dbReference type="Pfam" id="PF02469">
    <property type="entry name" value="Fasciclin"/>
    <property type="match status" value="1"/>
</dbReference>
<gene>
    <name evidence="4" type="ORF">BN860_08768g</name>
</gene>
<accession>A0A8J2X969</accession>
<protein>
    <submittedName>
        <fullName evidence="4">BN860_08768g1_1</fullName>
    </submittedName>
</protein>
<reference evidence="5" key="1">
    <citation type="journal article" date="2013" name="Genome Announc.">
        <title>Genome sequence of the food spoilage yeast Zygosaccharomyces bailii CLIB 213(T).</title>
        <authorList>
            <person name="Galeote V."/>
            <person name="Bigey F."/>
            <person name="Devillers H."/>
            <person name="Neuveglise C."/>
            <person name="Dequin S."/>
        </authorList>
    </citation>
    <scope>NUCLEOTIDE SEQUENCE [LARGE SCALE GENOMIC DNA]</scope>
    <source>
        <strain evidence="5">CLIB 213 / ATCC 58445 / CBS 680 / CCRC 21525 / NBRC 1098 / NCYC 1416 / NRRL Y-2227</strain>
    </source>
</reference>
<organism evidence="4 5">
    <name type="scientific">Zygosaccharomyces bailii (strain CLIB 213 / ATCC 58445 / CBS 680 / BCRC 21525 / NBRC 1098 / NCYC 1416 / NRRL Y-2227)</name>
    <dbReference type="NCBI Taxonomy" id="1333698"/>
    <lineage>
        <taxon>Eukaryota</taxon>
        <taxon>Fungi</taxon>
        <taxon>Dikarya</taxon>
        <taxon>Ascomycota</taxon>
        <taxon>Saccharomycotina</taxon>
        <taxon>Saccharomycetes</taxon>
        <taxon>Saccharomycetales</taxon>
        <taxon>Saccharomycetaceae</taxon>
        <taxon>Zygosaccharomyces</taxon>
    </lineage>
</organism>
<dbReference type="InterPro" id="IPR050904">
    <property type="entry name" value="Adhesion/Biosynth-related"/>
</dbReference>
<keyword evidence="1" id="KW-0472">Membrane</keyword>
<sequence>MMILLHFEILLLLLGVVFSSNFEAQDDFPFTSVVDILSQNVEFSTFLRAIQRQGYIPYLNELQNYTLFAPVNSAFIEEGVESEIDIQNYLLHNTILPSSDIDDGIHVISENVKFPFILERTEDDLVSINNATIVDPDLSPNFQKAIVHGIAGMLSTPPEVEKFLGQLEKEFNDFHFFNNFIRNMSPLASLVLNRTLLLPSDANFRNFYSDVEINYIIDVFGSLQKLNGKMGHVWYTDRQRFFQNIILEDILGGFIENSTSSQNLNGKVVNFESNQDGSVISANGSISSDLSNMLFSRGIAHAFNNLRIISNVVQFNAEKYLHGLNCTNFVKELYFRNLQHLILDGNLGENLTIFVPTMPADGSDGFSKPNLLYHFAGDEIRLDKEFAVTSSKASKMFESEYCDSNAKLGRNCQRIKITKDKNEYYINEKCKIGHKEPYQVGKTLIYMISENLKLPGDLASSINPFYGCSSSLMFLNQLGLLDLPLNGKGYTILLPCFNSWESLELNLEFFQKNATAINLMMKNMIFDGLIYSDFKDSRFHAKNLLGESITVKAEHGGCDEDDDPSLELSSMKGKIKIERSLDLFFNQGVVHPLKQLNLPESVTISLKDLIRTAGSNNLIGLLEKFEELSSIVNNNEPYSILVPTASSLIGGILNSTKLIDFLKLHVIPGKYTSGLLNCCGNVSTALGDKLTCRRDTQGNQFLKVSDGSQNEVRILKKGCTSFHDDSCVFLIDRPISLQWLNHGKSRLRLPHSPLAIGIVVETVVLIVCLAIFLYRKRRKPAWQLINPSDDADITRPLVEPSVRDAETGAN</sequence>
<keyword evidence="1" id="KW-0812">Transmembrane</keyword>
<dbReference type="OrthoDB" id="286301at2759"/>
<evidence type="ECO:0000256" key="2">
    <source>
        <dbReference type="SAM" id="SignalP"/>
    </source>
</evidence>
<dbReference type="InterPro" id="IPR000782">
    <property type="entry name" value="FAS1_domain"/>
</dbReference>
<dbReference type="AlphaFoldDB" id="A0A8J2X969"/>
<dbReference type="PANTHER" id="PTHR10900:SF125">
    <property type="entry name" value="FAS1 DOMAIN-CONTAINING PROTEIN YLR001C"/>
    <property type="match status" value="1"/>
</dbReference>
<dbReference type="EMBL" id="HG316455">
    <property type="protein sequence ID" value="CDF88375.1"/>
    <property type="molecule type" value="Genomic_DNA"/>
</dbReference>
<evidence type="ECO:0000313" key="5">
    <source>
        <dbReference type="Proteomes" id="UP000019375"/>
    </source>
</evidence>
<dbReference type="Gene3D" id="2.30.180.10">
    <property type="entry name" value="FAS1 domain"/>
    <property type="match status" value="1"/>
</dbReference>
<dbReference type="SUPFAM" id="SSF82153">
    <property type="entry name" value="FAS1 domain"/>
    <property type="match status" value="3"/>
</dbReference>
<name>A0A8J2X969_ZYGB2</name>
<keyword evidence="1" id="KW-1133">Transmembrane helix</keyword>
<evidence type="ECO:0000256" key="1">
    <source>
        <dbReference type="SAM" id="Phobius"/>
    </source>
</evidence>
<dbReference type="PROSITE" id="PS50213">
    <property type="entry name" value="FAS1"/>
    <property type="match status" value="1"/>
</dbReference>
<dbReference type="Proteomes" id="UP000019375">
    <property type="component" value="Unassembled WGS sequence"/>
</dbReference>
<keyword evidence="5" id="KW-1185">Reference proteome</keyword>
<dbReference type="PANTHER" id="PTHR10900">
    <property type="entry name" value="PERIOSTIN-RELATED"/>
    <property type="match status" value="1"/>
</dbReference>
<dbReference type="InterPro" id="IPR036378">
    <property type="entry name" value="FAS1_dom_sf"/>
</dbReference>
<feature type="chain" id="PRO_5035263795" evidence="2">
    <location>
        <begin position="20"/>
        <end position="810"/>
    </location>
</feature>